<dbReference type="GO" id="GO:0015936">
    <property type="term" value="P:coenzyme A metabolic process"/>
    <property type="evidence" value="ECO:0007669"/>
    <property type="project" value="InterPro"/>
</dbReference>
<dbReference type="GO" id="GO:0005778">
    <property type="term" value="C:peroxisomal membrane"/>
    <property type="evidence" value="ECO:0007669"/>
    <property type="project" value="TreeGrafter"/>
</dbReference>
<gene>
    <name evidence="3" type="ORF">Scep_019150</name>
</gene>
<keyword evidence="2" id="KW-0414">Isoprene biosynthesis</keyword>
<protein>
    <submittedName>
        <fullName evidence="3">Uncharacterized protein</fullName>
    </submittedName>
</protein>
<evidence type="ECO:0000256" key="2">
    <source>
        <dbReference type="ARBA" id="ARBA00023229"/>
    </source>
</evidence>
<dbReference type="InterPro" id="IPR009023">
    <property type="entry name" value="HMG_CoA_Rdtase_NAD(P)-bd_sf"/>
</dbReference>
<dbReference type="EMBL" id="JBBNAG010000008">
    <property type="protein sequence ID" value="KAK9111631.1"/>
    <property type="molecule type" value="Genomic_DNA"/>
</dbReference>
<dbReference type="Proteomes" id="UP001419268">
    <property type="component" value="Unassembled WGS sequence"/>
</dbReference>
<dbReference type="PANTHER" id="PTHR10572">
    <property type="entry name" value="3-HYDROXY-3-METHYLGLUTARYL-COENZYME A REDUCTASE"/>
    <property type="match status" value="1"/>
</dbReference>
<organism evidence="3 4">
    <name type="scientific">Stephania cephalantha</name>
    <dbReference type="NCBI Taxonomy" id="152367"/>
    <lineage>
        <taxon>Eukaryota</taxon>
        <taxon>Viridiplantae</taxon>
        <taxon>Streptophyta</taxon>
        <taxon>Embryophyta</taxon>
        <taxon>Tracheophyta</taxon>
        <taxon>Spermatophyta</taxon>
        <taxon>Magnoliopsida</taxon>
        <taxon>Ranunculales</taxon>
        <taxon>Menispermaceae</taxon>
        <taxon>Menispermoideae</taxon>
        <taxon>Cissampelideae</taxon>
        <taxon>Stephania</taxon>
    </lineage>
</organism>
<comment type="pathway">
    <text evidence="1">Metabolic intermediate biosynthesis; (R)-mevalonate biosynthesis; (R)-mevalonate from acetyl-CoA: step 3/3.</text>
</comment>
<comment type="caution">
    <text evidence="3">The sequence shown here is derived from an EMBL/GenBank/DDBJ whole genome shotgun (WGS) entry which is preliminary data.</text>
</comment>
<dbReference type="GO" id="GO:0004420">
    <property type="term" value="F:hydroxymethylglutaryl-CoA reductase (NADPH) activity"/>
    <property type="evidence" value="ECO:0007669"/>
    <property type="project" value="InterPro"/>
</dbReference>
<dbReference type="Pfam" id="PF00368">
    <property type="entry name" value="HMG-CoA_red"/>
    <property type="match status" value="1"/>
</dbReference>
<accession>A0AAP0IB99</accession>
<dbReference type="PANTHER" id="PTHR10572:SF24">
    <property type="entry name" value="3-HYDROXY-3-METHYLGLUTARYL-COENZYME A REDUCTASE"/>
    <property type="match status" value="1"/>
</dbReference>
<evidence type="ECO:0000256" key="1">
    <source>
        <dbReference type="ARBA" id="ARBA00005084"/>
    </source>
</evidence>
<dbReference type="GO" id="GO:0016126">
    <property type="term" value="P:sterol biosynthetic process"/>
    <property type="evidence" value="ECO:0007669"/>
    <property type="project" value="TreeGrafter"/>
</dbReference>
<keyword evidence="4" id="KW-1185">Reference proteome</keyword>
<dbReference type="GO" id="GO:0008299">
    <property type="term" value="P:isoprenoid biosynthetic process"/>
    <property type="evidence" value="ECO:0007669"/>
    <property type="project" value="UniProtKB-KW"/>
</dbReference>
<evidence type="ECO:0000313" key="3">
    <source>
        <dbReference type="EMBL" id="KAK9111631.1"/>
    </source>
</evidence>
<dbReference type="SUPFAM" id="SSF55035">
    <property type="entry name" value="NAD-binding domain of HMG-CoA reductase"/>
    <property type="match status" value="1"/>
</dbReference>
<dbReference type="GO" id="GO:0005789">
    <property type="term" value="C:endoplasmic reticulum membrane"/>
    <property type="evidence" value="ECO:0007669"/>
    <property type="project" value="TreeGrafter"/>
</dbReference>
<dbReference type="AlphaFoldDB" id="A0AAP0IB99"/>
<dbReference type="Gene3D" id="3.30.70.420">
    <property type="entry name" value="Hydroxymethylglutaryl-CoA reductase, class I/II, NAD/NADP-binding domain"/>
    <property type="match status" value="1"/>
</dbReference>
<dbReference type="PROSITE" id="PS50065">
    <property type="entry name" value="HMG_COA_REDUCTASE_4"/>
    <property type="match status" value="1"/>
</dbReference>
<name>A0AAP0IB99_9MAGN</name>
<sequence length="325" mass="36294">MSSETSSFEARVIEANGLQLAVAEYLNLHGVAKLLGTIYFVVRFGTAKRAAERKLFIKDPYNFHILSLVFNRSSRFARLQSIKCAVAGKNLYMRFSCTTRDTCGMKQRCELEILIDAEYAYSIRANEKSDIYSFDVVILDLVRGKHQIDLEYEEKDLVKWVSTTLNQEDIDHIIDPNHGSYHKEKICKWRLGTGLGTTRLDLGTFLGTFLGGEHSGALARALARATPRLGKFLGPEQGDTLPDSLGTSKVAPWHEQGRALISSLGTGMAIPWQIPLARARSCLGTSKAAPWHRQGIPWQGLTNLDLGVDQVKVRLVSFLDVSYWS</sequence>
<proteinExistence type="predicted"/>
<evidence type="ECO:0000313" key="4">
    <source>
        <dbReference type="Proteomes" id="UP001419268"/>
    </source>
</evidence>
<reference evidence="3 4" key="1">
    <citation type="submission" date="2024-01" db="EMBL/GenBank/DDBJ databases">
        <title>Genome assemblies of Stephania.</title>
        <authorList>
            <person name="Yang L."/>
        </authorList>
    </citation>
    <scope>NUCLEOTIDE SEQUENCE [LARGE SCALE GENOMIC DNA]</scope>
    <source>
        <strain evidence="3">JXDWG</strain>
        <tissue evidence="3">Leaf</tissue>
    </source>
</reference>
<dbReference type="InterPro" id="IPR002202">
    <property type="entry name" value="HMG_CoA_Rdtase"/>
</dbReference>